<dbReference type="KEGG" id="syw:SYNW1695"/>
<gene>
    <name evidence="1" type="ordered locus">SYNW1695</name>
</gene>
<dbReference type="AlphaFoldDB" id="Q7U5K8"/>
<accession>Q7U5K8</accession>
<keyword evidence="2" id="KW-1185">Reference proteome</keyword>
<reference evidence="1 2" key="1">
    <citation type="journal article" date="2003" name="Nature">
        <title>The genome of a motile marine Synechococcus.</title>
        <authorList>
            <person name="Palenik B."/>
            <person name="Brahamsha B."/>
            <person name="Larimer F."/>
            <person name="Land M."/>
            <person name="Hauser L."/>
            <person name="Chain P."/>
            <person name="Lamerdin J."/>
            <person name="Regala W."/>
            <person name="Allen E.A."/>
            <person name="McCarren J."/>
            <person name="Paulsen I."/>
            <person name="Dufresne A."/>
            <person name="Partensky F."/>
            <person name="Webb E."/>
            <person name="Waterbury J."/>
        </authorList>
    </citation>
    <scope>NUCLEOTIDE SEQUENCE [LARGE SCALE GENOMIC DNA]</scope>
    <source>
        <strain evidence="1 2">WH8102</strain>
    </source>
</reference>
<organism evidence="1 2">
    <name type="scientific">Parasynechococcus marenigrum (strain WH8102)</name>
    <dbReference type="NCBI Taxonomy" id="84588"/>
    <lineage>
        <taxon>Bacteria</taxon>
        <taxon>Bacillati</taxon>
        <taxon>Cyanobacteriota</taxon>
        <taxon>Cyanophyceae</taxon>
        <taxon>Synechococcales</taxon>
        <taxon>Prochlorococcaceae</taxon>
        <taxon>Parasynechococcus</taxon>
        <taxon>Parasynechococcus marenigrum</taxon>
    </lineage>
</organism>
<sequence>MGPNGGTSLSETSLGSINILIDRLLTRMNDQSLPRAKPRALTYSEMMNSGRSRIDEITHERELELQRRESLLERDVNQLEQSLKISE</sequence>
<dbReference type="EMBL" id="BX569693">
    <property type="protein sequence ID" value="CAE08210.1"/>
    <property type="molecule type" value="Genomic_DNA"/>
</dbReference>
<dbReference type="Proteomes" id="UP000001422">
    <property type="component" value="Chromosome"/>
</dbReference>
<evidence type="ECO:0000313" key="2">
    <source>
        <dbReference type="Proteomes" id="UP000001422"/>
    </source>
</evidence>
<evidence type="ECO:0000313" key="1">
    <source>
        <dbReference type="EMBL" id="CAE08210.1"/>
    </source>
</evidence>
<protein>
    <submittedName>
        <fullName evidence="1">Uncharacterized protein</fullName>
    </submittedName>
</protein>
<dbReference type="eggNOG" id="ENOG5030TZK">
    <property type="taxonomic scope" value="Bacteria"/>
</dbReference>
<dbReference type="HOGENOM" id="CLU_190800_0_0_3"/>
<proteinExistence type="predicted"/>
<name>Q7U5K8_PARMW</name>